<dbReference type="SMART" id="SM01403">
    <property type="entry name" value="Ribosomal_S10"/>
    <property type="match status" value="1"/>
</dbReference>
<evidence type="ECO:0000256" key="2">
    <source>
        <dbReference type="ARBA" id="ARBA00022980"/>
    </source>
</evidence>
<evidence type="ECO:0000313" key="5">
    <source>
        <dbReference type="EMBL" id="KAJ9548902.1"/>
    </source>
</evidence>
<dbReference type="Gene3D" id="3.30.70.600">
    <property type="entry name" value="Ribosomal protein S10 domain"/>
    <property type="match status" value="1"/>
</dbReference>
<dbReference type="PRINTS" id="PR00971">
    <property type="entry name" value="RIBOSOMALS10"/>
</dbReference>
<dbReference type="HAMAP" id="MF_00508">
    <property type="entry name" value="Ribosomal_uS10"/>
    <property type="match status" value="1"/>
</dbReference>
<dbReference type="GO" id="GO:0003735">
    <property type="term" value="F:structural constituent of ribosome"/>
    <property type="evidence" value="ECO:0007669"/>
    <property type="project" value="InterPro"/>
</dbReference>
<reference evidence="5" key="1">
    <citation type="submission" date="2023-03" db="EMBL/GenBank/DDBJ databases">
        <title>Chromosome-scale reference genome and RAD-based genetic map of yellow starthistle (Centaurea solstitialis) reveal putative structural variation and QTLs associated with invader traits.</title>
        <authorList>
            <person name="Reatini B."/>
            <person name="Cang F.A."/>
            <person name="Jiang Q."/>
            <person name="Mckibben M.T.W."/>
            <person name="Barker M.S."/>
            <person name="Rieseberg L.H."/>
            <person name="Dlugosch K.M."/>
        </authorList>
    </citation>
    <scope>NUCLEOTIDE SEQUENCE</scope>
    <source>
        <strain evidence="5">CAN-66</strain>
        <tissue evidence="5">Leaf</tissue>
    </source>
</reference>
<accession>A0AA38W4X7</accession>
<gene>
    <name evidence="5" type="ORF">OSB04_021445</name>
</gene>
<sequence length="179" mass="20301">MEVLREVLTRTSTVRQRFLPSHRFLLEPGCLNKNPGSGKADMALRWQPVQVYSRNKKMAYAAMKPTKPGLEEPQEQIHKIRITLSSKNVKNLEKVCSDLVRGAKDKKLRVKGPVRMPTKVLNITTRKSPCGEGTNTWDRFELRVHKRVIDLFSSPDVVKQITSITIEPGVEVEVTIADP</sequence>
<proteinExistence type="inferred from homology"/>
<keyword evidence="3" id="KW-0687">Ribonucleoprotein</keyword>
<dbReference type="NCBIfam" id="TIGR01046">
    <property type="entry name" value="uS10_euk_arch"/>
    <property type="match status" value="1"/>
</dbReference>
<protein>
    <recommendedName>
        <fullName evidence="4">Small ribosomal subunit protein uS10 domain-containing protein</fullName>
    </recommendedName>
</protein>
<keyword evidence="2" id="KW-0689">Ribosomal protein</keyword>
<dbReference type="GO" id="GO:0015935">
    <property type="term" value="C:small ribosomal subunit"/>
    <property type="evidence" value="ECO:0007669"/>
    <property type="project" value="InterPro"/>
</dbReference>
<dbReference type="InterPro" id="IPR005729">
    <property type="entry name" value="Ribosomal_uS10_euk/arc"/>
</dbReference>
<feature type="domain" description="Small ribosomal subunit protein uS10" evidence="4">
    <location>
        <begin position="81"/>
        <end position="175"/>
    </location>
</feature>
<dbReference type="AlphaFoldDB" id="A0AA38W4X7"/>
<dbReference type="PANTHER" id="PTHR11700">
    <property type="entry name" value="30S RIBOSOMAL PROTEIN S10 FAMILY MEMBER"/>
    <property type="match status" value="1"/>
</dbReference>
<organism evidence="5 6">
    <name type="scientific">Centaurea solstitialis</name>
    <name type="common">yellow star-thistle</name>
    <dbReference type="NCBI Taxonomy" id="347529"/>
    <lineage>
        <taxon>Eukaryota</taxon>
        <taxon>Viridiplantae</taxon>
        <taxon>Streptophyta</taxon>
        <taxon>Embryophyta</taxon>
        <taxon>Tracheophyta</taxon>
        <taxon>Spermatophyta</taxon>
        <taxon>Magnoliopsida</taxon>
        <taxon>eudicotyledons</taxon>
        <taxon>Gunneridae</taxon>
        <taxon>Pentapetalae</taxon>
        <taxon>asterids</taxon>
        <taxon>campanulids</taxon>
        <taxon>Asterales</taxon>
        <taxon>Asteraceae</taxon>
        <taxon>Carduoideae</taxon>
        <taxon>Cardueae</taxon>
        <taxon>Centaureinae</taxon>
        <taxon>Centaurea</taxon>
    </lineage>
</organism>
<name>A0AA38W4X7_9ASTR</name>
<dbReference type="GO" id="GO:0006412">
    <property type="term" value="P:translation"/>
    <property type="evidence" value="ECO:0007669"/>
    <property type="project" value="InterPro"/>
</dbReference>
<dbReference type="InterPro" id="IPR036838">
    <property type="entry name" value="Ribosomal_uS10_dom_sf"/>
</dbReference>
<dbReference type="SUPFAM" id="SSF54999">
    <property type="entry name" value="Ribosomal protein S10"/>
    <property type="match status" value="1"/>
</dbReference>
<dbReference type="InterPro" id="IPR001848">
    <property type="entry name" value="Ribosomal_uS10"/>
</dbReference>
<evidence type="ECO:0000259" key="4">
    <source>
        <dbReference type="SMART" id="SM01403"/>
    </source>
</evidence>
<comment type="caution">
    <text evidence="5">The sequence shown here is derived from an EMBL/GenBank/DDBJ whole genome shotgun (WGS) entry which is preliminary data.</text>
</comment>
<dbReference type="Pfam" id="PF00338">
    <property type="entry name" value="Ribosomal_S10"/>
    <property type="match status" value="1"/>
</dbReference>
<evidence type="ECO:0000256" key="1">
    <source>
        <dbReference type="ARBA" id="ARBA00007102"/>
    </source>
</evidence>
<keyword evidence="6" id="KW-1185">Reference proteome</keyword>
<evidence type="ECO:0000256" key="3">
    <source>
        <dbReference type="ARBA" id="ARBA00023274"/>
    </source>
</evidence>
<evidence type="ECO:0000313" key="6">
    <source>
        <dbReference type="Proteomes" id="UP001172457"/>
    </source>
</evidence>
<dbReference type="Proteomes" id="UP001172457">
    <property type="component" value="Chromosome 5"/>
</dbReference>
<dbReference type="InterPro" id="IPR027486">
    <property type="entry name" value="Ribosomal_uS10_dom"/>
</dbReference>
<dbReference type="FunFam" id="3.30.70.600:FF:000002">
    <property type="entry name" value="40S ribosomal protein S20"/>
    <property type="match status" value="1"/>
</dbReference>
<dbReference type="EMBL" id="JARYMX010000005">
    <property type="protein sequence ID" value="KAJ9548902.1"/>
    <property type="molecule type" value="Genomic_DNA"/>
</dbReference>
<comment type="similarity">
    <text evidence="1">Belongs to the universal ribosomal protein uS10 family.</text>
</comment>